<reference evidence="2 3" key="1">
    <citation type="submission" date="2019-05" db="EMBL/GenBank/DDBJ databases">
        <title>Another draft genome of Portunus trituberculatus and its Hox gene families provides insights of decapod evolution.</title>
        <authorList>
            <person name="Jeong J.-H."/>
            <person name="Song I."/>
            <person name="Kim S."/>
            <person name="Choi T."/>
            <person name="Kim D."/>
            <person name="Ryu S."/>
            <person name="Kim W."/>
        </authorList>
    </citation>
    <scope>NUCLEOTIDE SEQUENCE [LARGE SCALE GENOMIC DNA]</scope>
    <source>
        <tissue evidence="2">Muscle</tissue>
    </source>
</reference>
<name>A0A5B7F6J0_PORTR</name>
<feature type="region of interest" description="Disordered" evidence="1">
    <location>
        <begin position="1"/>
        <end position="60"/>
    </location>
</feature>
<accession>A0A5B7F6J0</accession>
<protein>
    <submittedName>
        <fullName evidence="2">Uncharacterized protein</fullName>
    </submittedName>
</protein>
<sequence>MTDGTRGAHSPRQARWGGSLLKAEDQTNHSAQGRGWLAVPESIPSEHRTPSPRQWENTSI</sequence>
<comment type="caution">
    <text evidence="2">The sequence shown here is derived from an EMBL/GenBank/DDBJ whole genome shotgun (WGS) entry which is preliminary data.</text>
</comment>
<keyword evidence="3" id="KW-1185">Reference proteome</keyword>
<proteinExistence type="predicted"/>
<feature type="compositionally biased region" description="Polar residues" evidence="1">
    <location>
        <begin position="51"/>
        <end position="60"/>
    </location>
</feature>
<organism evidence="2 3">
    <name type="scientific">Portunus trituberculatus</name>
    <name type="common">Swimming crab</name>
    <name type="synonym">Neptunus trituberculatus</name>
    <dbReference type="NCBI Taxonomy" id="210409"/>
    <lineage>
        <taxon>Eukaryota</taxon>
        <taxon>Metazoa</taxon>
        <taxon>Ecdysozoa</taxon>
        <taxon>Arthropoda</taxon>
        <taxon>Crustacea</taxon>
        <taxon>Multicrustacea</taxon>
        <taxon>Malacostraca</taxon>
        <taxon>Eumalacostraca</taxon>
        <taxon>Eucarida</taxon>
        <taxon>Decapoda</taxon>
        <taxon>Pleocyemata</taxon>
        <taxon>Brachyura</taxon>
        <taxon>Eubrachyura</taxon>
        <taxon>Portunoidea</taxon>
        <taxon>Portunidae</taxon>
        <taxon>Portuninae</taxon>
        <taxon>Portunus</taxon>
    </lineage>
</organism>
<gene>
    <name evidence="2" type="ORF">E2C01_035674</name>
</gene>
<dbReference type="Proteomes" id="UP000324222">
    <property type="component" value="Unassembled WGS sequence"/>
</dbReference>
<dbReference type="EMBL" id="VSRR010005292">
    <property type="protein sequence ID" value="MPC42062.1"/>
    <property type="molecule type" value="Genomic_DNA"/>
</dbReference>
<evidence type="ECO:0000256" key="1">
    <source>
        <dbReference type="SAM" id="MobiDB-lite"/>
    </source>
</evidence>
<evidence type="ECO:0000313" key="2">
    <source>
        <dbReference type="EMBL" id="MPC42062.1"/>
    </source>
</evidence>
<evidence type="ECO:0000313" key="3">
    <source>
        <dbReference type="Proteomes" id="UP000324222"/>
    </source>
</evidence>
<dbReference type="AlphaFoldDB" id="A0A5B7F6J0"/>